<dbReference type="FunFam" id="3.40.1280.10:FF:000002">
    <property type="entry name" value="Peptidylprolyl isomerase"/>
    <property type="match status" value="1"/>
</dbReference>
<keyword evidence="1 6" id="KW-0963">Cytoplasm</keyword>
<dbReference type="RefSeq" id="WP_184197354.1">
    <property type="nucleotide sequence ID" value="NZ_JACHGW010000002.1"/>
</dbReference>
<evidence type="ECO:0000313" key="10">
    <source>
        <dbReference type="Proteomes" id="UP000520814"/>
    </source>
</evidence>
<comment type="function">
    <text evidence="6">Could methylate the ribose at the nucleotide 34 wobble position in tRNA.</text>
</comment>
<feature type="binding site" evidence="6 7">
    <location>
        <position position="100"/>
    </location>
    <ligand>
        <name>S-adenosyl-L-methionine</name>
        <dbReference type="ChEBI" id="CHEBI:59789"/>
    </ligand>
</feature>
<evidence type="ECO:0000256" key="1">
    <source>
        <dbReference type="ARBA" id="ARBA00022490"/>
    </source>
</evidence>
<dbReference type="GO" id="GO:0008757">
    <property type="term" value="F:S-adenosylmethionine-dependent methyltransferase activity"/>
    <property type="evidence" value="ECO:0007669"/>
    <property type="project" value="UniProtKB-UniRule"/>
</dbReference>
<dbReference type="GO" id="GO:0042802">
    <property type="term" value="F:identical protein binding"/>
    <property type="evidence" value="ECO:0007669"/>
    <property type="project" value="UniProtKB-ARBA"/>
</dbReference>
<evidence type="ECO:0000256" key="6">
    <source>
        <dbReference type="HAMAP-Rule" id="MF_01885"/>
    </source>
</evidence>
<evidence type="ECO:0000256" key="2">
    <source>
        <dbReference type="ARBA" id="ARBA00022603"/>
    </source>
</evidence>
<keyword evidence="5 6" id="KW-0819">tRNA processing</keyword>
<comment type="similarity">
    <text evidence="6">Belongs to the class IV-like SAM-binding methyltransferase superfamily. RNA methyltransferase TrmH family. TrmL subfamily.</text>
</comment>
<dbReference type="GO" id="GO:0003723">
    <property type="term" value="F:RNA binding"/>
    <property type="evidence" value="ECO:0007669"/>
    <property type="project" value="InterPro"/>
</dbReference>
<dbReference type="EC" id="2.1.1.207" evidence="6"/>
<dbReference type="Pfam" id="PF00588">
    <property type="entry name" value="SpoU_methylase"/>
    <property type="match status" value="1"/>
</dbReference>
<dbReference type="InterPro" id="IPR029026">
    <property type="entry name" value="tRNA_m1G_MTases_N"/>
</dbReference>
<keyword evidence="3 6" id="KW-0808">Transferase</keyword>
<dbReference type="PIRSF" id="PIRSF029256">
    <property type="entry name" value="SpoU_TrmH_prd"/>
    <property type="match status" value="1"/>
</dbReference>
<evidence type="ECO:0000256" key="3">
    <source>
        <dbReference type="ARBA" id="ARBA00022679"/>
    </source>
</evidence>
<dbReference type="AlphaFoldDB" id="A0A7W9SQT5"/>
<feature type="binding site" evidence="6 7">
    <location>
        <position position="78"/>
    </location>
    <ligand>
        <name>S-adenosyl-L-methionine</name>
        <dbReference type="ChEBI" id="CHEBI:59789"/>
    </ligand>
</feature>
<comment type="catalytic activity">
    <reaction evidence="6">
        <text>cytidine(34) in tRNA + S-adenosyl-L-methionine = 2'-O-methylcytidine(34) in tRNA + S-adenosyl-L-homocysteine + H(+)</text>
        <dbReference type="Rhea" id="RHEA:43084"/>
        <dbReference type="Rhea" id="RHEA-COMP:10331"/>
        <dbReference type="Rhea" id="RHEA-COMP:10332"/>
        <dbReference type="ChEBI" id="CHEBI:15378"/>
        <dbReference type="ChEBI" id="CHEBI:57856"/>
        <dbReference type="ChEBI" id="CHEBI:59789"/>
        <dbReference type="ChEBI" id="CHEBI:74495"/>
        <dbReference type="ChEBI" id="CHEBI:82748"/>
        <dbReference type="EC" id="2.1.1.207"/>
    </reaction>
</comment>
<feature type="binding site" evidence="6 7">
    <location>
        <position position="119"/>
    </location>
    <ligand>
        <name>S-adenosyl-L-methionine</name>
        <dbReference type="ChEBI" id="CHEBI:59789"/>
    </ligand>
</feature>
<evidence type="ECO:0000256" key="4">
    <source>
        <dbReference type="ARBA" id="ARBA00022691"/>
    </source>
</evidence>
<dbReference type="CDD" id="cd18094">
    <property type="entry name" value="SpoU-like_TrmL"/>
    <property type="match status" value="1"/>
</dbReference>
<feature type="domain" description="tRNA/rRNA methyltransferase SpoU type" evidence="8">
    <location>
        <begin position="2"/>
        <end position="139"/>
    </location>
</feature>
<evidence type="ECO:0000256" key="7">
    <source>
        <dbReference type="PIRSR" id="PIRSR029256-1"/>
    </source>
</evidence>
<dbReference type="GO" id="GO:0005737">
    <property type="term" value="C:cytoplasm"/>
    <property type="evidence" value="ECO:0007669"/>
    <property type="project" value="UniProtKB-SubCell"/>
</dbReference>
<name>A0A7W9SQT5_ARMRO</name>
<dbReference type="Gene3D" id="3.40.1280.10">
    <property type="match status" value="1"/>
</dbReference>
<dbReference type="InterPro" id="IPR001537">
    <property type="entry name" value="SpoU_MeTrfase"/>
</dbReference>
<dbReference type="HAMAP" id="MF_01885">
    <property type="entry name" value="tRNA_methyltr_TrmL"/>
    <property type="match status" value="1"/>
</dbReference>
<dbReference type="InterPro" id="IPR029028">
    <property type="entry name" value="Alpha/beta_knot_MTases"/>
</dbReference>
<reference evidence="9 10" key="1">
    <citation type="submission" date="2020-08" db="EMBL/GenBank/DDBJ databases">
        <title>Genomic Encyclopedia of Type Strains, Phase IV (KMG-IV): sequencing the most valuable type-strain genomes for metagenomic binning, comparative biology and taxonomic classification.</title>
        <authorList>
            <person name="Goeker M."/>
        </authorList>
    </citation>
    <scope>NUCLEOTIDE SEQUENCE [LARGE SCALE GENOMIC DNA]</scope>
    <source>
        <strain evidence="9 10">DSM 23562</strain>
    </source>
</reference>
<dbReference type="GO" id="GO:0008175">
    <property type="term" value="F:tRNA methyltransferase activity"/>
    <property type="evidence" value="ECO:0007669"/>
    <property type="project" value="UniProtKB-UniRule"/>
</dbReference>
<comment type="caution">
    <text evidence="9">The sequence shown here is derived from an EMBL/GenBank/DDBJ whole genome shotgun (WGS) entry which is preliminary data.</text>
</comment>
<organism evidence="9 10">
    <name type="scientific">Armatimonas rosea</name>
    <dbReference type="NCBI Taxonomy" id="685828"/>
    <lineage>
        <taxon>Bacteria</taxon>
        <taxon>Bacillati</taxon>
        <taxon>Armatimonadota</taxon>
        <taxon>Armatimonadia</taxon>
        <taxon>Armatimonadales</taxon>
        <taxon>Armatimonadaceae</taxon>
        <taxon>Armatimonas</taxon>
    </lineage>
</organism>
<protein>
    <recommendedName>
        <fullName evidence="6">Putative tRNA (cytidine(34)-2'-O)-methyltransferase</fullName>
        <ecNumber evidence="6">2.1.1.207</ecNumber>
    </recommendedName>
    <alternativeName>
        <fullName evidence="6">tRNA (cytidine/uridine-2'-O-)-methyltransferase</fullName>
    </alternativeName>
</protein>
<dbReference type="PANTHER" id="PTHR42971">
    <property type="entry name" value="TRNA (CYTIDINE(34)-2'-O)-METHYLTRANSFERASE"/>
    <property type="match status" value="1"/>
</dbReference>
<sequence>MISVILHEPDMPQNTGNIVRLCANAGAALHLIEPLGFAWDDKRLRRAHLDYEEFAEVQRHAGWAACKAALAGQRVFAIETGGAATPYETEFQPGDALLFGSESRGLPEEILAEVTVLTLPMMPGSRSLNLSNAVAVTVYEAWRQLGFAAATPLGTPPRERSFAFFNGNPGQESRG</sequence>
<comment type="subcellular location">
    <subcellularLocation>
        <location evidence="6">Cytoplasm</location>
    </subcellularLocation>
</comment>
<dbReference type="Proteomes" id="UP000520814">
    <property type="component" value="Unassembled WGS sequence"/>
</dbReference>
<keyword evidence="4 6" id="KW-0949">S-adenosyl-L-methionine</keyword>
<dbReference type="InterPro" id="IPR016914">
    <property type="entry name" value="TrmL"/>
</dbReference>
<keyword evidence="2 6" id="KW-0489">Methyltransferase</keyword>
<proteinExistence type="inferred from homology"/>
<dbReference type="EMBL" id="JACHGW010000002">
    <property type="protein sequence ID" value="MBB6051125.1"/>
    <property type="molecule type" value="Genomic_DNA"/>
</dbReference>
<feature type="binding site" evidence="6 7">
    <location>
        <position position="127"/>
    </location>
    <ligand>
        <name>S-adenosyl-L-methionine</name>
        <dbReference type="ChEBI" id="CHEBI:59789"/>
    </ligand>
</feature>
<dbReference type="PANTHER" id="PTHR42971:SF1">
    <property type="entry name" value="TRNA (CYTIDINE(34)-2'-O)-METHYLTRANSFERASE"/>
    <property type="match status" value="1"/>
</dbReference>
<evidence type="ECO:0000313" key="9">
    <source>
        <dbReference type="EMBL" id="MBB6051125.1"/>
    </source>
</evidence>
<dbReference type="GO" id="GO:0002132">
    <property type="term" value="P:wobble position uridine ribose methylation"/>
    <property type="evidence" value="ECO:0007669"/>
    <property type="project" value="TreeGrafter"/>
</dbReference>
<dbReference type="GO" id="GO:0002131">
    <property type="term" value="P:wobble position cytosine ribose methylation"/>
    <property type="evidence" value="ECO:0007669"/>
    <property type="project" value="TreeGrafter"/>
</dbReference>
<comment type="catalytic activity">
    <reaction evidence="6">
        <text>5-carboxymethylaminomethyluridine(34) in tRNA(Leu) + S-adenosyl-L-methionine = 5-carboxymethylaminomethyl-2'-O-methyluridine(34) in tRNA(Leu) + S-adenosyl-L-homocysteine + H(+)</text>
        <dbReference type="Rhea" id="RHEA:43088"/>
        <dbReference type="Rhea" id="RHEA-COMP:10333"/>
        <dbReference type="Rhea" id="RHEA-COMP:10334"/>
        <dbReference type="ChEBI" id="CHEBI:15378"/>
        <dbReference type="ChEBI" id="CHEBI:57856"/>
        <dbReference type="ChEBI" id="CHEBI:59789"/>
        <dbReference type="ChEBI" id="CHEBI:74508"/>
        <dbReference type="ChEBI" id="CHEBI:74511"/>
        <dbReference type="EC" id="2.1.1.207"/>
    </reaction>
</comment>
<accession>A0A7W9SQT5</accession>
<keyword evidence="10" id="KW-1185">Reference proteome</keyword>
<dbReference type="SUPFAM" id="SSF75217">
    <property type="entry name" value="alpha/beta knot"/>
    <property type="match status" value="1"/>
</dbReference>
<evidence type="ECO:0000256" key="5">
    <source>
        <dbReference type="ARBA" id="ARBA00022694"/>
    </source>
</evidence>
<gene>
    <name evidence="9" type="ORF">HNQ39_002916</name>
</gene>
<evidence type="ECO:0000259" key="8">
    <source>
        <dbReference type="Pfam" id="PF00588"/>
    </source>
</evidence>